<dbReference type="RefSeq" id="WP_007203909.1">
    <property type="nucleotide sequence ID" value="NZ_AKKV01000053.1"/>
</dbReference>
<organism evidence="2 3">
    <name type="scientific">Fictibacillus macauensis ZFHKF-1</name>
    <dbReference type="NCBI Taxonomy" id="1196324"/>
    <lineage>
        <taxon>Bacteria</taxon>
        <taxon>Bacillati</taxon>
        <taxon>Bacillota</taxon>
        <taxon>Bacilli</taxon>
        <taxon>Bacillales</taxon>
        <taxon>Fictibacillaceae</taxon>
        <taxon>Fictibacillus</taxon>
    </lineage>
</organism>
<proteinExistence type="predicted"/>
<dbReference type="OrthoDB" id="1952191at2"/>
<name>I8UA67_9BACL</name>
<dbReference type="PATRIC" id="fig|1196324.3.peg.3905"/>
<comment type="caution">
    <text evidence="2">The sequence shown here is derived from an EMBL/GenBank/DDBJ whole genome shotgun (WGS) entry which is preliminary data.</text>
</comment>
<dbReference type="EMBL" id="AKKV01000053">
    <property type="protein sequence ID" value="EIT83683.1"/>
    <property type="molecule type" value="Genomic_DNA"/>
</dbReference>
<reference evidence="2 3" key="1">
    <citation type="journal article" date="2012" name="J. Bacteriol.">
        <title>Genome of Bacillus macauensis ZFHKF-1, a Long-Chain-Forming Bacterium.</title>
        <authorList>
            <person name="Cai L."/>
            <person name="Zhang T."/>
        </authorList>
    </citation>
    <scope>NUCLEOTIDE SEQUENCE [LARGE SCALE GENOMIC DNA]</scope>
    <source>
        <strain evidence="2 3">ZFHKF-1</strain>
    </source>
</reference>
<keyword evidence="3" id="KW-1185">Reference proteome</keyword>
<dbReference type="eggNOG" id="COG3706">
    <property type="taxonomic scope" value="Bacteria"/>
</dbReference>
<evidence type="ECO:0000313" key="3">
    <source>
        <dbReference type="Proteomes" id="UP000004080"/>
    </source>
</evidence>
<feature type="transmembrane region" description="Helical" evidence="1">
    <location>
        <begin position="51"/>
        <end position="72"/>
    </location>
</feature>
<sequence length="253" mass="28948">MKKSLTISLLLLLLMATTAAIFYTKLPYYQFMLAIAGIAMLVMPLFKGKFVFLLAMIGILGVGAFFTIDAFVNTVNNGVQVSYMYLHLLMTAFFLLYWMVLTYVQAISLDNKALRERVQRLEKYDPVVKVLTTHEFVDQAKIIYSGTSRRQENLCLLRLNIDSKSARTKLTITEKLGEIALQSIRKDFDLVTHTDSALYLLLQNPKENGVQIVQERFKQKARSIFNHVQFPFSFQELPITEVSQIEQSIKGAR</sequence>
<keyword evidence="1" id="KW-1133">Transmembrane helix</keyword>
<evidence type="ECO:0000313" key="2">
    <source>
        <dbReference type="EMBL" id="EIT83683.1"/>
    </source>
</evidence>
<dbReference type="AlphaFoldDB" id="I8UA67"/>
<evidence type="ECO:0000256" key="1">
    <source>
        <dbReference type="SAM" id="Phobius"/>
    </source>
</evidence>
<feature type="transmembrane region" description="Helical" evidence="1">
    <location>
        <begin position="29"/>
        <end position="46"/>
    </location>
</feature>
<keyword evidence="1" id="KW-0472">Membrane</keyword>
<gene>
    <name evidence="2" type="ORF">A374_19225</name>
</gene>
<feature type="transmembrane region" description="Helical" evidence="1">
    <location>
        <begin position="84"/>
        <end position="107"/>
    </location>
</feature>
<accession>I8UA67</accession>
<dbReference type="STRING" id="1196324.A374_19225"/>
<keyword evidence="1" id="KW-0812">Transmembrane</keyword>
<dbReference type="Proteomes" id="UP000004080">
    <property type="component" value="Unassembled WGS sequence"/>
</dbReference>
<evidence type="ECO:0008006" key="4">
    <source>
        <dbReference type="Google" id="ProtNLM"/>
    </source>
</evidence>
<protein>
    <recommendedName>
        <fullName evidence="4">GGDEF domain-containing protein</fullName>
    </recommendedName>
</protein>